<dbReference type="Proteomes" id="UP001176021">
    <property type="component" value="Unassembled WGS sequence"/>
</dbReference>
<feature type="transmembrane region" description="Helical" evidence="1">
    <location>
        <begin position="6"/>
        <end position="24"/>
    </location>
</feature>
<protein>
    <submittedName>
        <fullName evidence="2">ABC transporter permease</fullName>
    </submittedName>
</protein>
<evidence type="ECO:0000256" key="1">
    <source>
        <dbReference type="SAM" id="Phobius"/>
    </source>
</evidence>
<keyword evidence="1" id="KW-1133">Transmembrane helix</keyword>
<sequence>MGIVTFLYLVFWTLMLNYFPNTSVTHGMGNQFKPFAIQMVTKMGFQFSAMLIALLTIMLGSGAIASELESGLIQGILSRPIQRYQYILGKLGGLVILACTYATLLFSLILVIGAFFGLSTITSLTFSQIITGWLLYLLLPVAVLCLTLFGSVSLKAVSNGILMIFIYILGNVGGMVEMIGQYVSNNSVIGTGIFISLISPFQTIYSTMERVMVPNSELAASAMSAASLSGSGKPASLWMFVYIAIYMLGFVTLAIRKFSSKDIT</sequence>
<evidence type="ECO:0000313" key="3">
    <source>
        <dbReference type="Proteomes" id="UP001176021"/>
    </source>
</evidence>
<name>A0ABT8QNE7_9FIRM</name>
<keyword evidence="3" id="KW-1185">Reference proteome</keyword>
<organism evidence="2 3">
    <name type="scientific">Desulfosporosinus nitroreducens</name>
    <dbReference type="NCBI Taxonomy" id="2018668"/>
    <lineage>
        <taxon>Bacteria</taxon>
        <taxon>Bacillati</taxon>
        <taxon>Bacillota</taxon>
        <taxon>Clostridia</taxon>
        <taxon>Eubacteriales</taxon>
        <taxon>Desulfitobacteriaceae</taxon>
        <taxon>Desulfosporosinus</taxon>
    </lineage>
</organism>
<feature type="transmembrane region" description="Helical" evidence="1">
    <location>
        <begin position="45"/>
        <end position="65"/>
    </location>
</feature>
<feature type="transmembrane region" description="Helical" evidence="1">
    <location>
        <begin position="237"/>
        <end position="255"/>
    </location>
</feature>
<comment type="caution">
    <text evidence="2">The sequence shown here is derived from an EMBL/GenBank/DDBJ whole genome shotgun (WGS) entry which is preliminary data.</text>
</comment>
<feature type="transmembrane region" description="Helical" evidence="1">
    <location>
        <begin position="130"/>
        <end position="150"/>
    </location>
</feature>
<keyword evidence="1" id="KW-0812">Transmembrane</keyword>
<evidence type="ECO:0000313" key="2">
    <source>
        <dbReference type="EMBL" id="MDO0822134.1"/>
    </source>
</evidence>
<dbReference type="EMBL" id="JAMJEV010000003">
    <property type="protein sequence ID" value="MDO0822134.1"/>
    <property type="molecule type" value="Genomic_DNA"/>
</dbReference>
<feature type="transmembrane region" description="Helical" evidence="1">
    <location>
        <begin position="156"/>
        <end position="176"/>
    </location>
</feature>
<proteinExistence type="predicted"/>
<accession>A0ABT8QNE7</accession>
<reference evidence="2" key="1">
    <citation type="submission" date="2022-05" db="EMBL/GenBank/DDBJ databases">
        <title>Expanded diversity of anoxic marine methylotrophy in a Black Sea sulfate reducing microorganism.</title>
        <authorList>
            <person name="Fischer P.Q."/>
            <person name="Stams A.J.M."/>
            <person name="Villanueva L."/>
            <person name="Sousa D.Z."/>
        </authorList>
    </citation>
    <scope>NUCLEOTIDE SEQUENCE</scope>
    <source>
        <strain evidence="2">P130</strain>
    </source>
</reference>
<gene>
    <name evidence="2" type="ORF">M8H41_04605</name>
</gene>
<keyword evidence="1" id="KW-0472">Membrane</keyword>
<dbReference type="Pfam" id="PF12679">
    <property type="entry name" value="ABC2_membrane_2"/>
    <property type="match status" value="1"/>
</dbReference>
<feature type="transmembrane region" description="Helical" evidence="1">
    <location>
        <begin position="94"/>
        <end position="118"/>
    </location>
</feature>